<dbReference type="InterPro" id="IPR008780">
    <property type="entry name" value="Plasmodium_Vir"/>
</dbReference>
<dbReference type="OrthoDB" id="388245at2759"/>
<reference evidence="3 4" key="1">
    <citation type="submission" date="2016-06" db="EMBL/GenBank/DDBJ databases">
        <authorList>
            <consortium name="Pathogen Informatics"/>
        </authorList>
    </citation>
    <scope>NUCLEOTIDE SEQUENCE [LARGE SCALE GENOMIC DNA]</scope>
</reference>
<gene>
    <name evidence="3" type="primary">PowCR01_000146100</name>
    <name evidence="3" type="ORF">POWCR01_000146100</name>
</gene>
<sequence length="334" mass="39247">MDLYAKLDDLPSKKFYDNFNDETNITTYNHICENISKIKSEKELIKLCNKTAKNLKYISDSKEKITFLSKRCDDINYWIREQLIEKLSVSKGDINDSPIFFKFIFVWEEIKKKLNISNYSCNFTIEGVSMDDRTERKNFYDFYENYQFLVSKIISNNGYCKSYNEYITKSVELYKKLKEKCLSEGEENKKCPPLYNNVVVYVNNIDLSKLECNNNEPQEAYQPPRESPEDPDKAKEPLASTKDFQTQTDESPEPTNVKVPISVGFSIFSTITILIFLYKYTPIGSLLLKHVVKEKNNMQSNMDDDENLEFFKDEFEVPQNSIENNRYHIAYQSL</sequence>
<evidence type="ECO:0000256" key="2">
    <source>
        <dbReference type="SAM" id="Phobius"/>
    </source>
</evidence>
<dbReference type="EMBL" id="FLRJ01000544">
    <property type="protein sequence ID" value="SBT73887.1"/>
    <property type="molecule type" value="Genomic_DNA"/>
</dbReference>
<dbReference type="Pfam" id="PF05795">
    <property type="entry name" value="Plasmodium_Vir"/>
    <property type="match status" value="2"/>
</dbReference>
<keyword evidence="2" id="KW-0472">Membrane</keyword>
<dbReference type="VEuPathDB" id="PlasmoDB:PocGH01_00205000"/>
<feature type="transmembrane region" description="Helical" evidence="2">
    <location>
        <begin position="259"/>
        <end position="278"/>
    </location>
</feature>
<accession>A0A1C3KJ38</accession>
<feature type="region of interest" description="Disordered" evidence="1">
    <location>
        <begin position="215"/>
        <end position="255"/>
    </location>
</feature>
<protein>
    <submittedName>
        <fullName evidence="3">Plasmodium vivax Vir protein, putative</fullName>
    </submittedName>
</protein>
<name>A0A1C3KJ38_PLAOA</name>
<dbReference type="Proteomes" id="UP000243200">
    <property type="component" value="Unassembled WGS sequence"/>
</dbReference>
<evidence type="ECO:0000313" key="4">
    <source>
        <dbReference type="Proteomes" id="UP000243200"/>
    </source>
</evidence>
<dbReference type="AlphaFoldDB" id="A0A1C3KJ38"/>
<organism evidence="3 4">
    <name type="scientific">Plasmodium ovale</name>
    <name type="common">malaria parasite P. ovale</name>
    <dbReference type="NCBI Taxonomy" id="36330"/>
    <lineage>
        <taxon>Eukaryota</taxon>
        <taxon>Sar</taxon>
        <taxon>Alveolata</taxon>
        <taxon>Apicomplexa</taxon>
        <taxon>Aconoidasida</taxon>
        <taxon>Haemosporida</taxon>
        <taxon>Plasmodiidae</taxon>
        <taxon>Plasmodium</taxon>
        <taxon>Plasmodium (Plasmodium)</taxon>
    </lineage>
</organism>
<keyword evidence="2" id="KW-1133">Transmembrane helix</keyword>
<evidence type="ECO:0000313" key="3">
    <source>
        <dbReference type="EMBL" id="SBT73887.1"/>
    </source>
</evidence>
<evidence type="ECO:0000256" key="1">
    <source>
        <dbReference type="SAM" id="MobiDB-lite"/>
    </source>
</evidence>
<dbReference type="VEuPathDB" id="PlasmoDB:POWCR01_000146100"/>
<feature type="compositionally biased region" description="Basic and acidic residues" evidence="1">
    <location>
        <begin position="226"/>
        <end position="236"/>
    </location>
</feature>
<keyword evidence="2" id="KW-0812">Transmembrane</keyword>
<proteinExistence type="predicted"/>